<reference evidence="1" key="1">
    <citation type="submission" date="2020-10" db="EMBL/GenBank/DDBJ databases">
        <authorList>
            <person name="Gilroy R."/>
        </authorList>
    </citation>
    <scope>NUCLEOTIDE SEQUENCE</scope>
    <source>
        <strain evidence="1">CHK152-2871</strain>
    </source>
</reference>
<dbReference type="EMBL" id="DVJQ01000046">
    <property type="protein sequence ID" value="HIS74422.1"/>
    <property type="molecule type" value="Genomic_DNA"/>
</dbReference>
<organism evidence="1 2">
    <name type="scientific">Candidatus Galligastranaerophilus intestinavium</name>
    <dbReference type="NCBI Taxonomy" id="2840836"/>
    <lineage>
        <taxon>Bacteria</taxon>
        <taxon>Candidatus Galligastranaerophilus</taxon>
    </lineage>
</organism>
<evidence type="ECO:0000313" key="2">
    <source>
        <dbReference type="Proteomes" id="UP000886865"/>
    </source>
</evidence>
<protein>
    <submittedName>
        <fullName evidence="1">Uncharacterized protein</fullName>
    </submittedName>
</protein>
<dbReference type="AlphaFoldDB" id="A0A9D1JY74"/>
<proteinExistence type="predicted"/>
<accession>A0A9D1JY74</accession>
<dbReference type="Proteomes" id="UP000886865">
    <property type="component" value="Unassembled WGS sequence"/>
</dbReference>
<reference evidence="1" key="2">
    <citation type="journal article" date="2021" name="PeerJ">
        <title>Extensive microbial diversity within the chicken gut microbiome revealed by metagenomics and culture.</title>
        <authorList>
            <person name="Gilroy R."/>
            <person name="Ravi A."/>
            <person name="Getino M."/>
            <person name="Pursley I."/>
            <person name="Horton D.L."/>
            <person name="Alikhan N.F."/>
            <person name="Baker D."/>
            <person name="Gharbi K."/>
            <person name="Hall N."/>
            <person name="Watson M."/>
            <person name="Adriaenssens E.M."/>
            <person name="Foster-Nyarko E."/>
            <person name="Jarju S."/>
            <person name="Secka A."/>
            <person name="Antonio M."/>
            <person name="Oren A."/>
            <person name="Chaudhuri R.R."/>
            <person name="La Ragione R."/>
            <person name="Hildebrand F."/>
            <person name="Pallen M.J."/>
        </authorList>
    </citation>
    <scope>NUCLEOTIDE SEQUENCE</scope>
    <source>
        <strain evidence="1">CHK152-2871</strain>
    </source>
</reference>
<gene>
    <name evidence="1" type="ORF">IAA86_05340</name>
</gene>
<sequence length="301" mass="34757">MTDNLITMTRGIKRFLFCFVLMFAFLPSALAYERIGIVSDAILTQINPYNAYFKTPEFFLQDVRGNLVKSGVSVVSVASAQRLLNDMGVNQYDIEALGSLKQGYDLDYALLKKICRAIGVKKLIVMTSSVDIQRDFLKNTLWNVANIQGMDVVNPTHRLSVYVAFVDVEHEIVLWEQIYAKNIRNNKFKNLDTTISANYEGMLRLKEYSKYISPEIAKQVRMRLIDPSYTTPPVEINRGNVVKYFKDMKNVGTRKRLTDIDAQRWDTEKLKDDTLENIETKKNNFVDWIKSLKRSDNYESL</sequence>
<comment type="caution">
    <text evidence="1">The sequence shown here is derived from an EMBL/GenBank/DDBJ whole genome shotgun (WGS) entry which is preliminary data.</text>
</comment>
<evidence type="ECO:0000313" key="1">
    <source>
        <dbReference type="EMBL" id="HIS74422.1"/>
    </source>
</evidence>
<name>A0A9D1JY74_9BACT</name>